<dbReference type="RefSeq" id="WP_162645988.1">
    <property type="nucleotide sequence ID" value="NZ_CP048288.1"/>
</dbReference>
<dbReference type="AlphaFoldDB" id="A0A6C0PB94"/>
<proteinExistence type="predicted"/>
<dbReference type="KEGG" id="prz:GZH47_33730"/>
<keyword evidence="2" id="KW-1185">Reference proteome</keyword>
<evidence type="ECO:0000313" key="2">
    <source>
        <dbReference type="Proteomes" id="UP000479114"/>
    </source>
</evidence>
<protein>
    <submittedName>
        <fullName evidence="1">Uncharacterized protein</fullName>
    </submittedName>
</protein>
<reference evidence="1 2" key="1">
    <citation type="submission" date="2020-02" db="EMBL/GenBank/DDBJ databases">
        <title>Paenibacillus sp. nov., isolated from rhizosphere soil of tomato.</title>
        <authorList>
            <person name="Weon H.-Y."/>
            <person name="Lee S.A."/>
        </authorList>
    </citation>
    <scope>NUCLEOTIDE SEQUENCE [LARGE SCALE GENOMIC DNA]</scope>
    <source>
        <strain evidence="1 2">14171R-81</strain>
        <plasmid evidence="1 2">unnamed2</plasmid>
    </source>
</reference>
<evidence type="ECO:0000313" key="1">
    <source>
        <dbReference type="EMBL" id="QHW35854.1"/>
    </source>
</evidence>
<name>A0A6C0PB94_9BACL</name>
<geneLocation type="plasmid" evidence="1 2">
    <name>unnamed2</name>
</geneLocation>
<organism evidence="1 2">
    <name type="scientific">Paenibacillus rhizovicinus</name>
    <dbReference type="NCBI Taxonomy" id="2704463"/>
    <lineage>
        <taxon>Bacteria</taxon>
        <taxon>Bacillati</taxon>
        <taxon>Bacillota</taxon>
        <taxon>Bacilli</taxon>
        <taxon>Bacillales</taxon>
        <taxon>Paenibacillaceae</taxon>
        <taxon>Paenibacillus</taxon>
    </lineage>
</organism>
<keyword evidence="1" id="KW-0614">Plasmid</keyword>
<gene>
    <name evidence="1" type="ORF">GZH47_33730</name>
</gene>
<sequence>MLFSYYFDTEKTHRLECLFEVLSYNVKNNTKIELIFNMKISEIMNNAVKKSEFKLGTFNFDAPVEGDTKHDIDFLRTRFAPHQKWVFEAKNNKNTAESMVIGLISSTANINPLGLDITQISPIYDAGLKGNNLARLEQSYVPPVVQQTLLAATFDTFEYPPGFESSTAIYEPAKKYYDLQDFKQTLPEPIPDHSRFVIDVYLAPKSVSDMTETLFMLHASGVGTVYVTQNYIIFSVNGKDSSKQYNLPIDLTKLHDGTFFLSPSRLVVEGDGNGTLKVRYNETELTTTYDPSFSVQTLTFEGANTSSGAVETLIDNFNVTYYK</sequence>
<dbReference type="EMBL" id="CP048288">
    <property type="protein sequence ID" value="QHW35854.1"/>
    <property type="molecule type" value="Genomic_DNA"/>
</dbReference>
<dbReference type="Proteomes" id="UP000479114">
    <property type="component" value="Plasmid unnamed2"/>
</dbReference>
<accession>A0A6C0PB94</accession>